<keyword evidence="3" id="KW-1185">Reference proteome</keyword>
<protein>
    <submittedName>
        <fullName evidence="2">Uncharacterized protein</fullName>
    </submittedName>
</protein>
<keyword evidence="1" id="KW-0472">Membrane</keyword>
<dbReference type="RefSeq" id="WP_179542323.1">
    <property type="nucleotide sequence ID" value="NZ_BAAALL010000001.1"/>
</dbReference>
<reference evidence="2 3" key="1">
    <citation type="submission" date="2020-07" db="EMBL/GenBank/DDBJ databases">
        <title>Sequencing the genomes of 1000 actinobacteria strains.</title>
        <authorList>
            <person name="Klenk H.-P."/>
        </authorList>
    </citation>
    <scope>NUCLEOTIDE SEQUENCE [LARGE SCALE GENOMIC DNA]</scope>
    <source>
        <strain evidence="2 3">DSM 15475</strain>
    </source>
</reference>
<feature type="transmembrane region" description="Helical" evidence="1">
    <location>
        <begin position="100"/>
        <end position="119"/>
    </location>
</feature>
<name>A0A7Z0GPS2_9MICC</name>
<keyword evidence="1" id="KW-0812">Transmembrane</keyword>
<gene>
    <name evidence="2" type="ORF">HNR09_002462</name>
</gene>
<sequence>MSLPGDAESDSRFAGLRVHRVRVHGPRTAPEADEVLLAPARGHVRRRVSSALVSRLIRDQLRLAVGWGLGFFLLLVALYLVLSTLDVLAAVTVLGVPLPWLVPALCFYPLLMLGGWLHLRGSEAAERRLLTEVGLVGEPHGEYEVRPADGESRA</sequence>
<proteinExistence type="predicted"/>
<dbReference type="Proteomes" id="UP000535437">
    <property type="component" value="Unassembled WGS sequence"/>
</dbReference>
<keyword evidence="1" id="KW-1133">Transmembrane helix</keyword>
<feature type="transmembrane region" description="Helical" evidence="1">
    <location>
        <begin position="64"/>
        <end position="94"/>
    </location>
</feature>
<dbReference type="AlphaFoldDB" id="A0A7Z0GPS2"/>
<evidence type="ECO:0000313" key="3">
    <source>
        <dbReference type="Proteomes" id="UP000535437"/>
    </source>
</evidence>
<organism evidence="2 3">
    <name type="scientific">Nesterenkonia xinjiangensis</name>
    <dbReference type="NCBI Taxonomy" id="225327"/>
    <lineage>
        <taxon>Bacteria</taxon>
        <taxon>Bacillati</taxon>
        <taxon>Actinomycetota</taxon>
        <taxon>Actinomycetes</taxon>
        <taxon>Micrococcales</taxon>
        <taxon>Micrococcaceae</taxon>
        <taxon>Nesterenkonia</taxon>
    </lineage>
</organism>
<evidence type="ECO:0000256" key="1">
    <source>
        <dbReference type="SAM" id="Phobius"/>
    </source>
</evidence>
<evidence type="ECO:0000313" key="2">
    <source>
        <dbReference type="EMBL" id="NYJ79051.1"/>
    </source>
</evidence>
<dbReference type="EMBL" id="JACCFY010000001">
    <property type="protein sequence ID" value="NYJ79051.1"/>
    <property type="molecule type" value="Genomic_DNA"/>
</dbReference>
<comment type="caution">
    <text evidence="2">The sequence shown here is derived from an EMBL/GenBank/DDBJ whole genome shotgun (WGS) entry which is preliminary data.</text>
</comment>
<accession>A0A7Z0GPS2</accession>